<feature type="transmembrane region" description="Helical" evidence="2">
    <location>
        <begin position="51"/>
        <end position="75"/>
    </location>
</feature>
<evidence type="ECO:0000313" key="3">
    <source>
        <dbReference type="EMBL" id="MEV5511101.1"/>
    </source>
</evidence>
<accession>A0ABV3K7H9</accession>
<dbReference type="Proteomes" id="UP001552594">
    <property type="component" value="Unassembled WGS sequence"/>
</dbReference>
<protein>
    <submittedName>
        <fullName evidence="3">Uncharacterized protein</fullName>
    </submittedName>
</protein>
<name>A0ABV3K7H9_STRON</name>
<feature type="compositionally biased region" description="Pro residues" evidence="1">
    <location>
        <begin position="1"/>
        <end position="17"/>
    </location>
</feature>
<keyword evidence="2" id="KW-1133">Transmembrane helix</keyword>
<proteinExistence type="predicted"/>
<reference evidence="3 4" key="1">
    <citation type="submission" date="2024-06" db="EMBL/GenBank/DDBJ databases">
        <title>The Natural Products Discovery Center: Release of the First 8490 Sequenced Strains for Exploring Actinobacteria Biosynthetic Diversity.</title>
        <authorList>
            <person name="Kalkreuter E."/>
            <person name="Kautsar S.A."/>
            <person name="Yang D."/>
            <person name="Bader C.D."/>
            <person name="Teijaro C.N."/>
            <person name="Fluegel L."/>
            <person name="Davis C.M."/>
            <person name="Simpson J.R."/>
            <person name="Lauterbach L."/>
            <person name="Steele A.D."/>
            <person name="Gui C."/>
            <person name="Meng S."/>
            <person name="Li G."/>
            <person name="Viehrig K."/>
            <person name="Ye F."/>
            <person name="Su P."/>
            <person name="Kiefer A.F."/>
            <person name="Nichols A."/>
            <person name="Cepeda A.J."/>
            <person name="Yan W."/>
            <person name="Fan B."/>
            <person name="Jiang Y."/>
            <person name="Adhikari A."/>
            <person name="Zheng C.-J."/>
            <person name="Schuster L."/>
            <person name="Cowan T.M."/>
            <person name="Smanski M.J."/>
            <person name="Chevrette M.G."/>
            <person name="De Carvalho L.P.S."/>
            <person name="Shen B."/>
        </authorList>
    </citation>
    <scope>NUCLEOTIDE SEQUENCE [LARGE SCALE GENOMIC DNA]</scope>
    <source>
        <strain evidence="3 4">NPDC052347</strain>
    </source>
</reference>
<evidence type="ECO:0000256" key="2">
    <source>
        <dbReference type="SAM" id="Phobius"/>
    </source>
</evidence>
<keyword evidence="2" id="KW-0472">Membrane</keyword>
<keyword evidence="4" id="KW-1185">Reference proteome</keyword>
<feature type="compositionally biased region" description="Pro residues" evidence="1">
    <location>
        <begin position="25"/>
        <end position="41"/>
    </location>
</feature>
<organism evidence="3 4">
    <name type="scientific">Streptomyces orinoci</name>
    <name type="common">Streptoverticillium orinoci</name>
    <dbReference type="NCBI Taxonomy" id="67339"/>
    <lineage>
        <taxon>Bacteria</taxon>
        <taxon>Bacillati</taxon>
        <taxon>Actinomycetota</taxon>
        <taxon>Actinomycetes</taxon>
        <taxon>Kitasatosporales</taxon>
        <taxon>Streptomycetaceae</taxon>
        <taxon>Streptomyces</taxon>
    </lineage>
</organism>
<feature type="region of interest" description="Disordered" evidence="1">
    <location>
        <begin position="1"/>
        <end position="41"/>
    </location>
</feature>
<sequence>MTMPPPPPTPPQQPYPANPYGAAAPPYPHPQPYPWGGPPVPPPRRGLGPGAITAIVLGSIAGVVCLGLLATVLLAHSDDTSSPRYRLTVPKSLLHGRYTLDEDMSQTLADHLGSRSGPNERHMKAAAGKYSSSGDPQLLLASGLYGQIRNPKRALASMLKGMSEADGAHINTAPRELTPSGTEEPITCEVLGYTRYGAPGTLTVCGWSDHSTVATVSSPDSHHPDLQAAAKRAADVRNEMRVPLQ</sequence>
<keyword evidence="2" id="KW-0812">Transmembrane</keyword>
<evidence type="ECO:0000256" key="1">
    <source>
        <dbReference type="SAM" id="MobiDB-lite"/>
    </source>
</evidence>
<gene>
    <name evidence="3" type="ORF">AB0L16_32585</name>
</gene>
<dbReference type="RefSeq" id="WP_109281348.1">
    <property type="nucleotide sequence ID" value="NZ_JBFAUK010000050.1"/>
</dbReference>
<comment type="caution">
    <text evidence="3">The sequence shown here is derived from an EMBL/GenBank/DDBJ whole genome shotgun (WGS) entry which is preliminary data.</text>
</comment>
<evidence type="ECO:0000313" key="4">
    <source>
        <dbReference type="Proteomes" id="UP001552594"/>
    </source>
</evidence>
<dbReference type="EMBL" id="JBFAUK010000050">
    <property type="protein sequence ID" value="MEV5511101.1"/>
    <property type="molecule type" value="Genomic_DNA"/>
</dbReference>